<proteinExistence type="inferred from homology"/>
<evidence type="ECO:0000256" key="7">
    <source>
        <dbReference type="ARBA" id="ARBA00033728"/>
    </source>
</evidence>
<dbReference type="OMA" id="FAVWKIT"/>
<dbReference type="STRING" id="559295.C5DJI0"/>
<comment type="similarity">
    <text evidence="3">Belongs to the YPT35 family.</text>
</comment>
<evidence type="ECO:0000256" key="6">
    <source>
        <dbReference type="ARBA" id="ARBA00023136"/>
    </source>
</evidence>
<accession>C5DJI0</accession>
<evidence type="ECO:0000256" key="3">
    <source>
        <dbReference type="ARBA" id="ARBA00007426"/>
    </source>
</evidence>
<dbReference type="Proteomes" id="UP000002036">
    <property type="component" value="Chromosome F"/>
</dbReference>
<name>C5DJI0_LACTC</name>
<keyword evidence="4" id="KW-0926">Vacuole</keyword>
<protein>
    <recommendedName>
        <fullName evidence="8">Endosomal/vacuolar adapter protein YPT35</fullName>
    </recommendedName>
    <alternativeName>
        <fullName evidence="9">PX domain-containing protein YPT35</fullName>
    </alternativeName>
</protein>
<reference evidence="12 13" key="1">
    <citation type="journal article" date="2009" name="Genome Res.">
        <title>Comparative genomics of protoploid Saccharomycetaceae.</title>
        <authorList>
            <consortium name="The Genolevures Consortium"/>
            <person name="Souciet J.-L."/>
            <person name="Dujon B."/>
            <person name="Gaillardin C."/>
            <person name="Johnston M."/>
            <person name="Baret P.V."/>
            <person name="Cliften P."/>
            <person name="Sherman D.J."/>
            <person name="Weissenbach J."/>
            <person name="Westhof E."/>
            <person name="Wincker P."/>
            <person name="Jubin C."/>
            <person name="Poulain J."/>
            <person name="Barbe V."/>
            <person name="Segurens B."/>
            <person name="Artiguenave F."/>
            <person name="Anthouard V."/>
            <person name="Vacherie B."/>
            <person name="Val M.-E."/>
            <person name="Fulton R.S."/>
            <person name="Minx P."/>
            <person name="Wilson R."/>
            <person name="Durrens P."/>
            <person name="Jean G."/>
            <person name="Marck C."/>
            <person name="Martin T."/>
            <person name="Nikolski M."/>
            <person name="Rolland T."/>
            <person name="Seret M.-L."/>
            <person name="Casaregola S."/>
            <person name="Despons L."/>
            <person name="Fairhead C."/>
            <person name="Fischer G."/>
            <person name="Lafontaine I."/>
            <person name="Leh V."/>
            <person name="Lemaire M."/>
            <person name="de Montigny J."/>
            <person name="Neuveglise C."/>
            <person name="Thierry A."/>
            <person name="Blanc-Lenfle I."/>
            <person name="Bleykasten C."/>
            <person name="Diffels J."/>
            <person name="Fritsch E."/>
            <person name="Frangeul L."/>
            <person name="Goeffon A."/>
            <person name="Jauniaux N."/>
            <person name="Kachouri-Lafond R."/>
            <person name="Payen C."/>
            <person name="Potier S."/>
            <person name="Pribylova L."/>
            <person name="Ozanne C."/>
            <person name="Richard G.-F."/>
            <person name="Sacerdot C."/>
            <person name="Straub M.-L."/>
            <person name="Talla E."/>
        </authorList>
    </citation>
    <scope>NUCLEOTIDE SEQUENCE [LARGE SCALE GENOMIC DNA]</scope>
    <source>
        <strain evidence="13">ATCC 56472 / CBS 6340 / NRRL Y-8284</strain>
    </source>
</reference>
<dbReference type="InterPro" id="IPR036871">
    <property type="entry name" value="PX_dom_sf"/>
</dbReference>
<dbReference type="GeneID" id="8293139"/>
<dbReference type="AlphaFoldDB" id="C5DJI0"/>
<feature type="domain" description="PX" evidence="11">
    <location>
        <begin position="86"/>
        <end position="214"/>
    </location>
</feature>
<dbReference type="CDD" id="cd07280">
    <property type="entry name" value="PX_YPT35"/>
    <property type="match status" value="1"/>
</dbReference>
<dbReference type="InterPro" id="IPR001683">
    <property type="entry name" value="PX_dom"/>
</dbReference>
<dbReference type="eggNOG" id="ENOG502S40T">
    <property type="taxonomic scope" value="Eukaryota"/>
</dbReference>
<comment type="function">
    <text evidence="7">Recruits the lipid transfer protein VPS13 to endosomal and vacuolar membranes.</text>
</comment>
<dbReference type="HOGENOM" id="CLU_070610_0_2_1"/>
<dbReference type="OrthoDB" id="10254720at2759"/>
<keyword evidence="13" id="KW-1185">Reference proteome</keyword>
<evidence type="ECO:0000256" key="5">
    <source>
        <dbReference type="ARBA" id="ARBA00022753"/>
    </source>
</evidence>
<feature type="compositionally biased region" description="Basic residues" evidence="10">
    <location>
        <begin position="44"/>
        <end position="55"/>
    </location>
</feature>
<dbReference type="EMBL" id="CU928170">
    <property type="protein sequence ID" value="CAR24469.1"/>
    <property type="molecule type" value="Genomic_DNA"/>
</dbReference>
<comment type="subcellular location">
    <subcellularLocation>
        <location evidence="2">Endosome membrane</location>
        <topology evidence="2">Peripheral membrane protein</topology>
    </subcellularLocation>
    <subcellularLocation>
        <location evidence="1">Vacuole membrane</location>
        <topology evidence="1">Peripheral membrane protein</topology>
    </subcellularLocation>
</comment>
<dbReference type="GO" id="GO:0032266">
    <property type="term" value="F:phosphatidylinositol-3-phosphate binding"/>
    <property type="evidence" value="ECO:0007669"/>
    <property type="project" value="InterPro"/>
</dbReference>
<dbReference type="SMART" id="SM00312">
    <property type="entry name" value="PX"/>
    <property type="match status" value="1"/>
</dbReference>
<evidence type="ECO:0000256" key="1">
    <source>
        <dbReference type="ARBA" id="ARBA00004148"/>
    </source>
</evidence>
<dbReference type="PROSITE" id="PS50195">
    <property type="entry name" value="PX"/>
    <property type="match status" value="1"/>
</dbReference>
<gene>
    <name evidence="12" type="ordered locus">KLTH0F16588g</name>
</gene>
<dbReference type="KEGG" id="lth:KLTH0F16588g"/>
<dbReference type="InterPro" id="IPR037917">
    <property type="entry name" value="Ypt35_PX"/>
</dbReference>
<keyword evidence="6" id="KW-0472">Membrane</keyword>
<evidence type="ECO:0000256" key="4">
    <source>
        <dbReference type="ARBA" id="ARBA00022554"/>
    </source>
</evidence>
<evidence type="ECO:0000313" key="12">
    <source>
        <dbReference type="EMBL" id="CAR24469.1"/>
    </source>
</evidence>
<evidence type="ECO:0000313" key="13">
    <source>
        <dbReference type="Proteomes" id="UP000002036"/>
    </source>
</evidence>
<dbReference type="InParanoid" id="C5DJI0"/>
<evidence type="ECO:0000259" key="11">
    <source>
        <dbReference type="PROSITE" id="PS50195"/>
    </source>
</evidence>
<feature type="region of interest" description="Disordered" evidence="10">
    <location>
        <begin position="31"/>
        <end position="57"/>
    </location>
</feature>
<dbReference type="GO" id="GO:0010008">
    <property type="term" value="C:endosome membrane"/>
    <property type="evidence" value="ECO:0007669"/>
    <property type="project" value="UniProtKB-SubCell"/>
</dbReference>
<dbReference type="RefSeq" id="XP_002554906.1">
    <property type="nucleotide sequence ID" value="XM_002554860.1"/>
</dbReference>
<evidence type="ECO:0000256" key="2">
    <source>
        <dbReference type="ARBA" id="ARBA00004481"/>
    </source>
</evidence>
<dbReference type="GO" id="GO:0005774">
    <property type="term" value="C:vacuolar membrane"/>
    <property type="evidence" value="ECO:0007669"/>
    <property type="project" value="UniProtKB-SubCell"/>
</dbReference>
<organism evidence="12 13">
    <name type="scientific">Lachancea thermotolerans (strain ATCC 56472 / CBS 6340 / NRRL Y-8284)</name>
    <name type="common">Yeast</name>
    <name type="synonym">Kluyveromyces thermotolerans</name>
    <dbReference type="NCBI Taxonomy" id="559295"/>
    <lineage>
        <taxon>Eukaryota</taxon>
        <taxon>Fungi</taxon>
        <taxon>Dikarya</taxon>
        <taxon>Ascomycota</taxon>
        <taxon>Saccharomycotina</taxon>
        <taxon>Saccharomycetes</taxon>
        <taxon>Saccharomycetales</taxon>
        <taxon>Saccharomycetaceae</taxon>
        <taxon>Lachancea</taxon>
    </lineage>
</organism>
<evidence type="ECO:0000256" key="8">
    <source>
        <dbReference type="ARBA" id="ARBA00033774"/>
    </source>
</evidence>
<dbReference type="Pfam" id="PF00787">
    <property type="entry name" value="PX"/>
    <property type="match status" value="1"/>
</dbReference>
<dbReference type="Gene3D" id="3.30.1520.10">
    <property type="entry name" value="Phox-like domain"/>
    <property type="match status" value="1"/>
</dbReference>
<sequence>MPSVFQNSRLESCHLQNNVGLSIRSSLTEVHLSHQGPLRTSTGRQRRPRPSRTRKMPQSIQFLAPEPINLVNNEPSADEVTGSSLHFKNITVGSCTIVNSQNNKFSVWQLEVTLSPTGTSGAGSPHIRVYKRYTDFELFREKLLRSLTPALRPCVPQLPPKVSWYESWHYGQANFKSSWLARRRAGLEYFLNQVLLNDKVLTEALPCVKEFLEK</sequence>
<dbReference type="SUPFAM" id="SSF64268">
    <property type="entry name" value="PX domain"/>
    <property type="match status" value="1"/>
</dbReference>
<dbReference type="FunCoup" id="C5DJI0">
    <property type="interactions" value="107"/>
</dbReference>
<evidence type="ECO:0000256" key="10">
    <source>
        <dbReference type="SAM" id="MobiDB-lite"/>
    </source>
</evidence>
<evidence type="ECO:0000256" key="9">
    <source>
        <dbReference type="ARBA" id="ARBA00033785"/>
    </source>
</evidence>
<keyword evidence="5" id="KW-0967">Endosome</keyword>